<gene>
    <name evidence="1" type="ORF">GPM918_LOCUS2815</name>
    <name evidence="2" type="ORF">SRO942_LOCUS2815</name>
</gene>
<protein>
    <submittedName>
        <fullName evidence="1">Uncharacterized protein</fullName>
    </submittedName>
</protein>
<dbReference type="AlphaFoldDB" id="A0A813RYR2"/>
<dbReference type="EMBL" id="CAJNOQ010000323">
    <property type="protein sequence ID" value="CAF0787462.1"/>
    <property type="molecule type" value="Genomic_DNA"/>
</dbReference>
<comment type="caution">
    <text evidence="1">The sequence shown here is derived from an EMBL/GenBank/DDBJ whole genome shotgun (WGS) entry which is preliminary data.</text>
</comment>
<dbReference type="Proteomes" id="UP000663829">
    <property type="component" value="Unassembled WGS sequence"/>
</dbReference>
<dbReference type="OrthoDB" id="10037008at2759"/>
<dbReference type="EMBL" id="CAJOBC010000323">
    <property type="protein sequence ID" value="CAF3571458.1"/>
    <property type="molecule type" value="Genomic_DNA"/>
</dbReference>
<reference evidence="1" key="1">
    <citation type="submission" date="2021-02" db="EMBL/GenBank/DDBJ databases">
        <authorList>
            <person name="Nowell W R."/>
        </authorList>
    </citation>
    <scope>NUCLEOTIDE SEQUENCE</scope>
</reference>
<dbReference type="Proteomes" id="UP000681722">
    <property type="component" value="Unassembled WGS sequence"/>
</dbReference>
<sequence length="263" mass="29830">MSANVLWVENKKSQDRIDMKMLTVIILLVLSLFPVVFPRCDRTITDNIPLKTKIQDSPYIVYGMPMNKIMEQYIPNLFNVTFRVDCILKGKSMDRIINIIQAGGPLLGRKFCQDLDVGRQYLVFIEKFFHIFRPSDFQEIEFDNITAQMLEKTCGLAAIPPNGYNSTIIDQCPLVSVGCTTNSKMNFSLLSKEIVTIGTTQQIEFGLQKNLTELFSNPLGKIQLKESNDKSLFSDVDAHSNTSILYSNILLLIVVSINFLVEK</sequence>
<evidence type="ECO:0000313" key="3">
    <source>
        <dbReference type="Proteomes" id="UP000663829"/>
    </source>
</evidence>
<keyword evidence="3" id="KW-1185">Reference proteome</keyword>
<name>A0A813RYR2_9BILA</name>
<accession>A0A813RYR2</accession>
<proteinExistence type="predicted"/>
<organism evidence="1 3">
    <name type="scientific">Didymodactylos carnosus</name>
    <dbReference type="NCBI Taxonomy" id="1234261"/>
    <lineage>
        <taxon>Eukaryota</taxon>
        <taxon>Metazoa</taxon>
        <taxon>Spiralia</taxon>
        <taxon>Gnathifera</taxon>
        <taxon>Rotifera</taxon>
        <taxon>Eurotatoria</taxon>
        <taxon>Bdelloidea</taxon>
        <taxon>Philodinida</taxon>
        <taxon>Philodinidae</taxon>
        <taxon>Didymodactylos</taxon>
    </lineage>
</organism>
<evidence type="ECO:0000313" key="1">
    <source>
        <dbReference type="EMBL" id="CAF0787462.1"/>
    </source>
</evidence>
<evidence type="ECO:0000313" key="2">
    <source>
        <dbReference type="EMBL" id="CAF3571458.1"/>
    </source>
</evidence>